<gene>
    <name evidence="2" type="ordered locus">Dtpsy_0728</name>
</gene>
<dbReference type="KEGG" id="dia:Dtpsy_0728"/>
<accession>A0A9J9Q629</accession>
<feature type="domain" description="PIN" evidence="1">
    <location>
        <begin position="93"/>
        <end position="205"/>
    </location>
</feature>
<protein>
    <recommendedName>
        <fullName evidence="1">PIN domain-containing protein</fullName>
    </recommendedName>
</protein>
<dbReference type="Gene3D" id="3.40.50.1010">
    <property type="entry name" value="5'-nuclease"/>
    <property type="match status" value="1"/>
</dbReference>
<name>A0A9J9Q629_ACIET</name>
<evidence type="ECO:0000313" key="3">
    <source>
        <dbReference type="Proteomes" id="UP000000450"/>
    </source>
</evidence>
<reference evidence="2 3" key="1">
    <citation type="journal article" date="2010" name="J. Bacteriol.">
        <title>Completed genome sequence of the anaerobic iron-oxidizing bacterium Acidovorax ebreus strain TPSY.</title>
        <authorList>
            <person name="Byrne-Bailey K.G."/>
            <person name="Weber K.A."/>
            <person name="Chair A.H."/>
            <person name="Bose S."/>
            <person name="Knox T."/>
            <person name="Spanbauer T.L."/>
            <person name="Chertkov O."/>
            <person name="Coates J.D."/>
        </authorList>
    </citation>
    <scope>NUCLEOTIDE SEQUENCE [LARGE SCALE GENOMIC DNA]</scope>
    <source>
        <strain evidence="2 3">TPSY</strain>
    </source>
</reference>
<dbReference type="Pfam" id="PF01850">
    <property type="entry name" value="PIN"/>
    <property type="match status" value="1"/>
</dbReference>
<dbReference type="EMBL" id="CP001392">
    <property type="protein sequence ID" value="ACM32207.1"/>
    <property type="molecule type" value="Genomic_DNA"/>
</dbReference>
<sequence>MKNVTITVDDPVLEWARIEAARRGTSVSRMVGDFLGEMQRREDAYERAYLAWRTDERTWRAGAAARRIHGFERSPAHVGEAPQPLQRSLEQPVFVDTAVLVAAEDGADAALQAPVLACLDLLWRERLGRVSSQVLAEFYDTVTRAASAPMPHGDARAAIRRYHSWTPWQIDAATLETAWALEARHQLAWGDCLALAAAQHSGCASLLSLSLPQGAQYGGVEVLHPLHCALAVP</sequence>
<dbReference type="Proteomes" id="UP000000450">
    <property type="component" value="Chromosome"/>
</dbReference>
<proteinExistence type="predicted"/>
<dbReference type="InterPro" id="IPR002716">
    <property type="entry name" value="PIN_dom"/>
</dbReference>
<evidence type="ECO:0000259" key="1">
    <source>
        <dbReference type="Pfam" id="PF01850"/>
    </source>
</evidence>
<keyword evidence="3" id="KW-1185">Reference proteome</keyword>
<dbReference type="SUPFAM" id="SSF88723">
    <property type="entry name" value="PIN domain-like"/>
    <property type="match status" value="1"/>
</dbReference>
<dbReference type="InterPro" id="IPR029060">
    <property type="entry name" value="PIN-like_dom_sf"/>
</dbReference>
<dbReference type="AlphaFoldDB" id="A0A9J9Q629"/>
<evidence type="ECO:0000313" key="2">
    <source>
        <dbReference type="EMBL" id="ACM32207.1"/>
    </source>
</evidence>
<organism evidence="2 3">
    <name type="scientific">Acidovorax ebreus (strain TPSY)</name>
    <name type="common">Diaphorobacter sp. (strain TPSY)</name>
    <dbReference type="NCBI Taxonomy" id="535289"/>
    <lineage>
        <taxon>Bacteria</taxon>
        <taxon>Pseudomonadati</taxon>
        <taxon>Pseudomonadota</taxon>
        <taxon>Betaproteobacteria</taxon>
        <taxon>Burkholderiales</taxon>
        <taxon>Comamonadaceae</taxon>
        <taxon>Diaphorobacter</taxon>
    </lineage>
</organism>